<feature type="compositionally biased region" description="Polar residues" evidence="2">
    <location>
        <begin position="135"/>
        <end position="147"/>
    </location>
</feature>
<dbReference type="FunFam" id="2.70.70.10:FF:000006">
    <property type="entry name" value="M23 family peptidase"/>
    <property type="match status" value="1"/>
</dbReference>
<proteinExistence type="predicted"/>
<dbReference type="InterPro" id="IPR011055">
    <property type="entry name" value="Dup_hybrid_motif"/>
</dbReference>
<dbReference type="PANTHER" id="PTHR21666">
    <property type="entry name" value="PEPTIDASE-RELATED"/>
    <property type="match status" value="1"/>
</dbReference>
<name>A0A938XU85_9FIRM</name>
<feature type="coiled-coil region" evidence="1">
    <location>
        <begin position="74"/>
        <end position="115"/>
    </location>
</feature>
<keyword evidence="6" id="KW-1185">Reference proteome</keyword>
<evidence type="ECO:0000256" key="1">
    <source>
        <dbReference type="SAM" id="Coils"/>
    </source>
</evidence>
<accession>A0A938XU85</accession>
<keyword evidence="1" id="KW-0175">Coiled coil</keyword>
<evidence type="ECO:0000313" key="5">
    <source>
        <dbReference type="EMBL" id="MBM7557620.1"/>
    </source>
</evidence>
<keyword evidence="3" id="KW-0472">Membrane</keyword>
<dbReference type="SUPFAM" id="SSF51261">
    <property type="entry name" value="Duplicated hybrid motif"/>
    <property type="match status" value="1"/>
</dbReference>
<dbReference type="GO" id="GO:0004222">
    <property type="term" value="F:metalloendopeptidase activity"/>
    <property type="evidence" value="ECO:0007669"/>
    <property type="project" value="TreeGrafter"/>
</dbReference>
<evidence type="ECO:0000256" key="3">
    <source>
        <dbReference type="SAM" id="Phobius"/>
    </source>
</evidence>
<feature type="transmembrane region" description="Helical" evidence="3">
    <location>
        <begin position="34"/>
        <end position="55"/>
    </location>
</feature>
<feature type="domain" description="M23ase beta-sheet core" evidence="4">
    <location>
        <begin position="230"/>
        <end position="324"/>
    </location>
</feature>
<keyword evidence="3" id="KW-1133">Transmembrane helix</keyword>
<dbReference type="RefSeq" id="WP_204702364.1">
    <property type="nucleotide sequence ID" value="NZ_JAFBDQ010000014.1"/>
</dbReference>
<feature type="compositionally biased region" description="Basic and acidic residues" evidence="2">
    <location>
        <begin position="123"/>
        <end position="134"/>
    </location>
</feature>
<sequence length="328" mass="37520">MFEDNQNEKVTIQIVPETEEDVFTLKIAKKWIKFAVYFIIISLVLITGILSYYYYQFNAARREIRFLVPYKQKVENLREKNDYLQSKLSKLSNKTEEIKEQFNQIKKENHKIKEMIDFKNKDDLSSKTDAKSRDSSTTASNKLAESQTVAQTAHSVASGVLINATKQNLSSLNKGITQRKKDLSTLKQEVIDYKDYLSSKPKGWPILGHKGRITSGYGYRFHPVEKKRIFHEGIDIGVWYNHKVIATGQAKVVFSGWKSGYGRAVVLDHGYGYRTLYGHNNKLLVRTGEVVKRGEPIALSGNSGRSTGPHVHYEVLVNGHHTNPKQFF</sequence>
<reference evidence="5" key="1">
    <citation type="submission" date="2021-01" db="EMBL/GenBank/DDBJ databases">
        <title>Genomic Encyclopedia of Type Strains, Phase IV (KMG-IV): sequencing the most valuable type-strain genomes for metagenomic binning, comparative biology and taxonomic classification.</title>
        <authorList>
            <person name="Goeker M."/>
        </authorList>
    </citation>
    <scope>NUCLEOTIDE SEQUENCE</scope>
    <source>
        <strain evidence="5">DSM 23230</strain>
    </source>
</reference>
<dbReference type="Gene3D" id="2.70.70.10">
    <property type="entry name" value="Glucose Permease (Domain IIA)"/>
    <property type="match status" value="1"/>
</dbReference>
<keyword evidence="3" id="KW-0812">Transmembrane</keyword>
<dbReference type="CDD" id="cd12797">
    <property type="entry name" value="M23_peptidase"/>
    <property type="match status" value="1"/>
</dbReference>
<comment type="caution">
    <text evidence="5">The sequence shown here is derived from an EMBL/GenBank/DDBJ whole genome shotgun (WGS) entry which is preliminary data.</text>
</comment>
<dbReference type="AlphaFoldDB" id="A0A938XU85"/>
<evidence type="ECO:0000313" key="6">
    <source>
        <dbReference type="Proteomes" id="UP000774000"/>
    </source>
</evidence>
<dbReference type="EMBL" id="JAFBDQ010000014">
    <property type="protein sequence ID" value="MBM7557620.1"/>
    <property type="molecule type" value="Genomic_DNA"/>
</dbReference>
<dbReference type="PANTHER" id="PTHR21666:SF270">
    <property type="entry name" value="MUREIN HYDROLASE ACTIVATOR ENVC"/>
    <property type="match status" value="1"/>
</dbReference>
<dbReference type="InterPro" id="IPR050570">
    <property type="entry name" value="Cell_wall_metabolism_enzyme"/>
</dbReference>
<protein>
    <submittedName>
        <fullName evidence="5">Murein DD-endopeptidase MepM/ murein hydrolase activator NlpD</fullName>
    </submittedName>
</protein>
<evidence type="ECO:0000256" key="2">
    <source>
        <dbReference type="SAM" id="MobiDB-lite"/>
    </source>
</evidence>
<feature type="region of interest" description="Disordered" evidence="2">
    <location>
        <begin position="123"/>
        <end position="147"/>
    </location>
</feature>
<keyword evidence="5" id="KW-0378">Hydrolase</keyword>
<evidence type="ECO:0000259" key="4">
    <source>
        <dbReference type="Pfam" id="PF01551"/>
    </source>
</evidence>
<organism evidence="5 6">
    <name type="scientific">Halanaerobacter jeridensis</name>
    <dbReference type="NCBI Taxonomy" id="706427"/>
    <lineage>
        <taxon>Bacteria</taxon>
        <taxon>Bacillati</taxon>
        <taxon>Bacillota</taxon>
        <taxon>Clostridia</taxon>
        <taxon>Halanaerobiales</taxon>
        <taxon>Halobacteroidaceae</taxon>
        <taxon>Halanaerobacter</taxon>
    </lineage>
</organism>
<dbReference type="Proteomes" id="UP000774000">
    <property type="component" value="Unassembled WGS sequence"/>
</dbReference>
<dbReference type="Pfam" id="PF01551">
    <property type="entry name" value="Peptidase_M23"/>
    <property type="match status" value="1"/>
</dbReference>
<dbReference type="InterPro" id="IPR016047">
    <property type="entry name" value="M23ase_b-sheet_dom"/>
</dbReference>
<gene>
    <name evidence="5" type="ORF">JOC47_002486</name>
</gene>